<gene>
    <name evidence="2" type="ORF">BGZ96_012224</name>
</gene>
<dbReference type="Proteomes" id="UP001194696">
    <property type="component" value="Unassembled WGS sequence"/>
</dbReference>
<proteinExistence type="predicted"/>
<comment type="caution">
    <text evidence="2">The sequence shown here is derived from an EMBL/GenBank/DDBJ whole genome shotgun (WGS) entry which is preliminary data.</text>
</comment>
<sequence length="354" mass="39741">MTETTIIPGFKSIRLSFELVDCRGGEQERDKETVQFDIPLNNTDTIEATFALADEEATLDFLLEHRGLPQRVEESFPRYGGHVTFRSSSIPGGCYRAPFQENPDQASTSTFVALDSRSTTNHLYFIVDLLLREQGSEEEGRELIGLFGDPDSYPNNNDDSPYGNSDDSENSFDSEDSESYGSSEYWSETDDDEDQYVTDQREDVDVKPEQQEILDRAQIFFKEQYSYGTWMAWMQMNRDKVKPTEEGAEAAAKDTAKELTSMPSLFFNPSSINILPKTTSPSPESKSTVEAGGVLNFGFSQSDGECSKTPSGPSPEQGRNAKRTYGEVDDEDDDDDGNLFISSNIHYAFKKLRQ</sequence>
<evidence type="ECO:0000313" key="3">
    <source>
        <dbReference type="Proteomes" id="UP001194696"/>
    </source>
</evidence>
<organism evidence="2 3">
    <name type="scientific">Linnemannia gamsii</name>
    <dbReference type="NCBI Taxonomy" id="64522"/>
    <lineage>
        <taxon>Eukaryota</taxon>
        <taxon>Fungi</taxon>
        <taxon>Fungi incertae sedis</taxon>
        <taxon>Mucoromycota</taxon>
        <taxon>Mortierellomycotina</taxon>
        <taxon>Mortierellomycetes</taxon>
        <taxon>Mortierellales</taxon>
        <taxon>Mortierellaceae</taxon>
        <taxon>Linnemannia</taxon>
    </lineage>
</organism>
<feature type="compositionally biased region" description="Acidic residues" evidence="1">
    <location>
        <begin position="166"/>
        <end position="178"/>
    </location>
</feature>
<accession>A0ABQ7JQT4</accession>
<dbReference type="EMBL" id="JAAAIM010000906">
    <property type="protein sequence ID" value="KAG0283411.1"/>
    <property type="molecule type" value="Genomic_DNA"/>
</dbReference>
<protein>
    <submittedName>
        <fullName evidence="2">Uncharacterized protein</fullName>
    </submittedName>
</protein>
<feature type="compositionally biased region" description="Acidic residues" evidence="1">
    <location>
        <begin position="187"/>
        <end position="196"/>
    </location>
</feature>
<feature type="region of interest" description="Disordered" evidence="1">
    <location>
        <begin position="278"/>
        <end position="339"/>
    </location>
</feature>
<feature type="compositionally biased region" description="Acidic residues" evidence="1">
    <location>
        <begin position="327"/>
        <end position="337"/>
    </location>
</feature>
<name>A0ABQ7JQT4_9FUNG</name>
<reference evidence="2 3" key="1">
    <citation type="journal article" date="2020" name="Fungal Divers.">
        <title>Resolving the Mortierellaceae phylogeny through synthesis of multi-gene phylogenetics and phylogenomics.</title>
        <authorList>
            <person name="Vandepol N."/>
            <person name="Liber J."/>
            <person name="Desiro A."/>
            <person name="Na H."/>
            <person name="Kennedy M."/>
            <person name="Barry K."/>
            <person name="Grigoriev I.V."/>
            <person name="Miller A.N."/>
            <person name="O'Donnell K."/>
            <person name="Stajich J.E."/>
            <person name="Bonito G."/>
        </authorList>
    </citation>
    <scope>NUCLEOTIDE SEQUENCE [LARGE SCALE GENOMIC DNA]</scope>
    <source>
        <strain evidence="2 3">AD045</strain>
    </source>
</reference>
<feature type="compositionally biased region" description="Low complexity" evidence="1">
    <location>
        <begin position="149"/>
        <end position="165"/>
    </location>
</feature>
<keyword evidence="3" id="KW-1185">Reference proteome</keyword>
<feature type="region of interest" description="Disordered" evidence="1">
    <location>
        <begin position="144"/>
        <end position="210"/>
    </location>
</feature>
<feature type="compositionally biased region" description="Polar residues" evidence="1">
    <location>
        <begin position="298"/>
        <end position="311"/>
    </location>
</feature>
<feature type="compositionally biased region" description="Low complexity" evidence="1">
    <location>
        <begin position="278"/>
        <end position="288"/>
    </location>
</feature>
<evidence type="ECO:0000256" key="1">
    <source>
        <dbReference type="SAM" id="MobiDB-lite"/>
    </source>
</evidence>
<feature type="compositionally biased region" description="Basic and acidic residues" evidence="1">
    <location>
        <begin position="199"/>
        <end position="210"/>
    </location>
</feature>
<evidence type="ECO:0000313" key="2">
    <source>
        <dbReference type="EMBL" id="KAG0283411.1"/>
    </source>
</evidence>